<feature type="compositionally biased region" description="Low complexity" evidence="1">
    <location>
        <begin position="25"/>
        <end position="57"/>
    </location>
</feature>
<feature type="region of interest" description="Disordered" evidence="1">
    <location>
        <begin position="443"/>
        <end position="469"/>
    </location>
</feature>
<dbReference type="Gene3D" id="3.40.50.720">
    <property type="entry name" value="NAD(P)-binding Rossmann-like Domain"/>
    <property type="match status" value="1"/>
</dbReference>
<dbReference type="PANTHER" id="PTHR48079:SF6">
    <property type="entry name" value="NAD(P)-BINDING DOMAIN-CONTAINING PROTEIN-RELATED"/>
    <property type="match status" value="1"/>
</dbReference>
<sequence length="469" mass="49371">MSHDQTPAPDRSGAGRHRADDHDAAAPAPGATAAGAASSAPRNDGNASNSDANASNGDRQDTAPGVAQIADPERGGATATQGELTGDGRTVLVTGASGMLGGDVARVLLSRGWRVRVFQRGHASVAEREGVDEVLGSVTDPDDVARALDGVDDVIHLAAKVSFTGDWEDFVRVNVTGTRVLLCQAQNAGVQNVVFVSSPSVAHAGVSIEGAGAEPANPQTARGNYARSKAAAELLGLSMDGQRDLKVAAVRPHIVWGPGDTQLVERVADRAAAGRMPYLDNGAAMIDTTYIDNASEGIVRALERIDTVRGRALVITNGEPRPVGELIARMCRAAGAPAPTRSIPGGVARFAGRVIEKVWPYLPAKFRGGDGEPPMTEFLAEQLSTAHWFDQRETRELLDWTPSVSLDEGFARLTAYYSDKPRPQRNTGSVAVSRVVEVADDQRIRAEDASIAPEEESGTSNDLQIVRAQ</sequence>
<gene>
    <name evidence="3" type="ORF">AS25_09215</name>
</gene>
<evidence type="ECO:0000259" key="2">
    <source>
        <dbReference type="Pfam" id="PF01370"/>
    </source>
</evidence>
<reference evidence="3 4" key="1">
    <citation type="submission" date="2014-09" db="EMBL/GenBank/DDBJ databases">
        <title>High-quality draft genome sequence of Kocuria marina SO9-6, an actinobacterium isolated from a copper mine.</title>
        <authorList>
            <person name="Castro D.B."/>
            <person name="Pereira L.B."/>
            <person name="Silva M.V."/>
            <person name="Silva B.P."/>
            <person name="Zanardi B.R."/>
            <person name="Carlos C."/>
            <person name="Belgini D.R."/>
            <person name="Limache E.G."/>
            <person name="Lacerda G.V."/>
            <person name="Nery M.B."/>
            <person name="Gomes M.B."/>
            <person name="Souza S."/>
            <person name="Silva T.M."/>
            <person name="Rodrigues V.D."/>
            <person name="Paulino L.C."/>
            <person name="Vicentini R."/>
            <person name="Ferraz L.F."/>
            <person name="Ottoboni L.M."/>
        </authorList>
    </citation>
    <scope>NUCLEOTIDE SEQUENCE [LARGE SCALE GENOMIC DNA]</scope>
    <source>
        <strain evidence="3 4">SO9-6</strain>
    </source>
</reference>
<accession>A0A0B0D9A3</accession>
<dbReference type="STRING" id="223184.AS25_09215"/>
<evidence type="ECO:0000313" key="4">
    <source>
        <dbReference type="Proteomes" id="UP000030664"/>
    </source>
</evidence>
<dbReference type="SUPFAM" id="SSF51735">
    <property type="entry name" value="NAD(P)-binding Rossmann-fold domains"/>
    <property type="match status" value="1"/>
</dbReference>
<organism evidence="3 4">
    <name type="scientific">Kocuria marina</name>
    <dbReference type="NCBI Taxonomy" id="223184"/>
    <lineage>
        <taxon>Bacteria</taxon>
        <taxon>Bacillati</taxon>
        <taxon>Actinomycetota</taxon>
        <taxon>Actinomycetes</taxon>
        <taxon>Micrococcales</taxon>
        <taxon>Micrococcaceae</taxon>
        <taxon>Kocuria</taxon>
    </lineage>
</organism>
<dbReference type="EMBL" id="JROM01000041">
    <property type="protein sequence ID" value="KHE73953.1"/>
    <property type="molecule type" value="Genomic_DNA"/>
</dbReference>
<evidence type="ECO:0000313" key="3">
    <source>
        <dbReference type="EMBL" id="KHE73953.1"/>
    </source>
</evidence>
<dbReference type="eggNOG" id="COG0451">
    <property type="taxonomic scope" value="Bacteria"/>
</dbReference>
<feature type="region of interest" description="Disordered" evidence="1">
    <location>
        <begin position="1"/>
        <end position="83"/>
    </location>
</feature>
<dbReference type="InterPro" id="IPR001509">
    <property type="entry name" value="Epimerase_deHydtase"/>
</dbReference>
<comment type="caution">
    <text evidence="3">The sequence shown here is derived from an EMBL/GenBank/DDBJ whole genome shotgun (WGS) entry which is preliminary data.</text>
</comment>
<dbReference type="AlphaFoldDB" id="A0A0B0D9A3"/>
<dbReference type="InterPro" id="IPR036291">
    <property type="entry name" value="NAD(P)-bd_dom_sf"/>
</dbReference>
<feature type="domain" description="NAD-dependent epimerase/dehydratase" evidence="2">
    <location>
        <begin position="91"/>
        <end position="314"/>
    </location>
</feature>
<dbReference type="InterPro" id="IPR051783">
    <property type="entry name" value="NAD(P)-dependent_oxidoreduct"/>
</dbReference>
<dbReference type="Pfam" id="PF01370">
    <property type="entry name" value="Epimerase"/>
    <property type="match status" value="1"/>
</dbReference>
<name>A0A0B0D9A3_9MICC</name>
<dbReference type="Proteomes" id="UP000030664">
    <property type="component" value="Unassembled WGS sequence"/>
</dbReference>
<protein>
    <submittedName>
        <fullName evidence="3">Nucleoside-diphosphate sugar epimerase</fullName>
    </submittedName>
</protein>
<proteinExistence type="predicted"/>
<dbReference type="GO" id="GO:0005737">
    <property type="term" value="C:cytoplasm"/>
    <property type="evidence" value="ECO:0007669"/>
    <property type="project" value="TreeGrafter"/>
</dbReference>
<dbReference type="PANTHER" id="PTHR48079">
    <property type="entry name" value="PROTEIN YEEZ"/>
    <property type="match status" value="1"/>
</dbReference>
<evidence type="ECO:0000256" key="1">
    <source>
        <dbReference type="SAM" id="MobiDB-lite"/>
    </source>
</evidence>
<dbReference type="GO" id="GO:0004029">
    <property type="term" value="F:aldehyde dehydrogenase (NAD+) activity"/>
    <property type="evidence" value="ECO:0007669"/>
    <property type="project" value="TreeGrafter"/>
</dbReference>